<organism evidence="3 4">
    <name type="scientific">Salinigranum rubrum</name>
    <dbReference type="NCBI Taxonomy" id="755307"/>
    <lineage>
        <taxon>Archaea</taxon>
        <taxon>Methanobacteriati</taxon>
        <taxon>Methanobacteriota</taxon>
        <taxon>Stenosarchaea group</taxon>
        <taxon>Halobacteria</taxon>
        <taxon>Halobacteriales</taxon>
        <taxon>Haloferacaceae</taxon>
        <taxon>Salinigranum</taxon>
    </lineage>
</organism>
<feature type="domain" description="DUF7347" evidence="2">
    <location>
        <begin position="11"/>
        <end position="86"/>
    </location>
</feature>
<evidence type="ECO:0000256" key="1">
    <source>
        <dbReference type="SAM" id="MobiDB-lite"/>
    </source>
</evidence>
<keyword evidence="4" id="KW-1185">Reference proteome</keyword>
<dbReference type="AlphaFoldDB" id="A0A2I8VL74"/>
<gene>
    <name evidence="3" type="ORF">C2R22_14175</name>
</gene>
<name>A0A2I8VL74_9EURY</name>
<proteinExistence type="predicted"/>
<evidence type="ECO:0000313" key="3">
    <source>
        <dbReference type="EMBL" id="AUV82645.1"/>
    </source>
</evidence>
<dbReference type="Proteomes" id="UP000236584">
    <property type="component" value="Chromosome"/>
</dbReference>
<dbReference type="RefSeq" id="WP_103426334.1">
    <property type="nucleotide sequence ID" value="NZ_CP026309.1"/>
</dbReference>
<dbReference type="InterPro" id="IPR055771">
    <property type="entry name" value="DUF7347"/>
</dbReference>
<protein>
    <recommendedName>
        <fullName evidence="2">DUF7347 domain-containing protein</fullName>
    </recommendedName>
</protein>
<dbReference type="InterPro" id="IPR036388">
    <property type="entry name" value="WH-like_DNA-bd_sf"/>
</dbReference>
<dbReference type="GeneID" id="35593261"/>
<evidence type="ECO:0000313" key="4">
    <source>
        <dbReference type="Proteomes" id="UP000236584"/>
    </source>
</evidence>
<evidence type="ECO:0000259" key="2">
    <source>
        <dbReference type="Pfam" id="PF24038"/>
    </source>
</evidence>
<dbReference type="Pfam" id="PF24038">
    <property type="entry name" value="DUF7347"/>
    <property type="match status" value="1"/>
</dbReference>
<sequence length="196" mass="21543">MAPEDRETPSPDEAFATLGSETRLSILQALGAADRPLAFSTLFDRVDVDDSGRFNYHLGRLVSHFVGKTDAGYELTQAGRRVVEAVLSGAVTDAPVVERTRLDQPCHYCGAPIEVSYRQDRVLKYCTDCPGRNRTPRGVPDAPAEGYLGSLPLPPQASRDGRRARRTRPRGPGPTSNFSRRRPESARAVRPRSPSR</sequence>
<dbReference type="KEGG" id="srub:C2R22_14175"/>
<dbReference type="OrthoDB" id="8482at2157"/>
<reference evidence="3 4" key="1">
    <citation type="submission" date="2018-01" db="EMBL/GenBank/DDBJ databases">
        <title>Complete genome sequence of Salinigranum rubrum GX10T, an extremely halophilic archaeon isolated from a marine solar saltern.</title>
        <authorList>
            <person name="Han S."/>
        </authorList>
    </citation>
    <scope>NUCLEOTIDE SEQUENCE [LARGE SCALE GENOMIC DNA]</scope>
    <source>
        <strain evidence="3 4">GX10</strain>
    </source>
</reference>
<dbReference type="Gene3D" id="1.10.10.10">
    <property type="entry name" value="Winged helix-like DNA-binding domain superfamily/Winged helix DNA-binding domain"/>
    <property type="match status" value="1"/>
</dbReference>
<accession>A0A2I8VL74</accession>
<dbReference type="EMBL" id="CP026309">
    <property type="protein sequence ID" value="AUV82645.1"/>
    <property type="molecule type" value="Genomic_DNA"/>
</dbReference>
<feature type="region of interest" description="Disordered" evidence="1">
    <location>
        <begin position="129"/>
        <end position="196"/>
    </location>
</feature>